<sequence length="353" mass="37216">MSNQQPPYGGGQGGQGGQPPYGGQPGQQPGPQGQPGYGQQPPQGQPGYGRPQQPPPGYGQPGQPGPQGQPGQPPYPPQQGQPGQAPYPQQGQPQQTFPGQQQYPQQQQQGYPGQQQYQQGYPGQPQYGGQQQWGQGQFGQPSRKRGGGSKTLLLAGGGFAVVAVIGIILALVFKGGDDKKADPGPVTQPTTGQSTEPTNVDEGIEVGQGVYVKPQPGYIRKSLTGFDGVYLLKQGEAYFMVNAWKAEAGENTDTVLPKLLSAETKDLTSVKTGQPKVSKPGPDDKTTVKVLTTQEFDAVSTSQNGSLPVVGFVGVIERNDGVITIIRVYGRKDKIATIQPDSTAMLQSVVKSQ</sequence>
<feature type="compositionally biased region" description="Polar residues" evidence="1">
    <location>
        <begin position="187"/>
        <end position="198"/>
    </location>
</feature>
<keyword evidence="2" id="KW-0472">Membrane</keyword>
<keyword evidence="2" id="KW-0812">Transmembrane</keyword>
<dbReference type="EMBL" id="SODF01000001">
    <property type="protein sequence ID" value="TDW23059.1"/>
    <property type="molecule type" value="Genomic_DNA"/>
</dbReference>
<keyword evidence="2" id="KW-1133">Transmembrane helix</keyword>
<evidence type="ECO:0000313" key="4">
    <source>
        <dbReference type="Proteomes" id="UP000295447"/>
    </source>
</evidence>
<feature type="transmembrane region" description="Helical" evidence="2">
    <location>
        <begin position="152"/>
        <end position="173"/>
    </location>
</feature>
<feature type="region of interest" description="Disordered" evidence="1">
    <location>
        <begin position="178"/>
        <end position="201"/>
    </location>
</feature>
<dbReference type="AlphaFoldDB" id="A0A4R7ZY52"/>
<evidence type="ECO:0000256" key="2">
    <source>
        <dbReference type="SAM" id="Phobius"/>
    </source>
</evidence>
<reference evidence="3 4" key="1">
    <citation type="submission" date="2019-03" db="EMBL/GenBank/DDBJ databases">
        <title>Genomic Encyclopedia of Type Strains, Phase III (KMG-III): the genomes of soil and plant-associated and newly described type strains.</title>
        <authorList>
            <person name="Whitman W."/>
        </authorList>
    </citation>
    <scope>NUCLEOTIDE SEQUENCE [LARGE SCALE GENOMIC DNA]</scope>
    <source>
        <strain evidence="3 4">VKM Ac-2570</strain>
    </source>
</reference>
<organism evidence="3 4">
    <name type="scientific">Kribbella kalugense</name>
    <dbReference type="NCBI Taxonomy" id="2512221"/>
    <lineage>
        <taxon>Bacteria</taxon>
        <taxon>Bacillati</taxon>
        <taxon>Actinomycetota</taxon>
        <taxon>Actinomycetes</taxon>
        <taxon>Propionibacteriales</taxon>
        <taxon>Kribbellaceae</taxon>
        <taxon>Kribbella</taxon>
    </lineage>
</organism>
<dbReference type="Proteomes" id="UP000295447">
    <property type="component" value="Unassembled WGS sequence"/>
</dbReference>
<proteinExistence type="predicted"/>
<evidence type="ECO:0000256" key="1">
    <source>
        <dbReference type="SAM" id="MobiDB-lite"/>
    </source>
</evidence>
<protein>
    <submittedName>
        <fullName evidence="3">Uncharacterized protein</fullName>
    </submittedName>
</protein>
<feature type="compositionally biased region" description="Low complexity" evidence="1">
    <location>
        <begin position="80"/>
        <end position="141"/>
    </location>
</feature>
<gene>
    <name evidence="3" type="ORF">EV650_1909</name>
</gene>
<name>A0A4R7ZY52_9ACTN</name>
<feature type="compositionally biased region" description="Gly residues" evidence="1">
    <location>
        <begin position="8"/>
        <end position="25"/>
    </location>
</feature>
<dbReference type="RefSeq" id="WP_202874440.1">
    <property type="nucleotide sequence ID" value="NZ_SODF01000001.1"/>
</dbReference>
<comment type="caution">
    <text evidence="3">The sequence shown here is derived from an EMBL/GenBank/DDBJ whole genome shotgun (WGS) entry which is preliminary data.</text>
</comment>
<feature type="region of interest" description="Disordered" evidence="1">
    <location>
        <begin position="1"/>
        <end position="147"/>
    </location>
</feature>
<keyword evidence="4" id="KW-1185">Reference proteome</keyword>
<evidence type="ECO:0000313" key="3">
    <source>
        <dbReference type="EMBL" id="TDW23059.1"/>
    </source>
</evidence>
<accession>A0A4R7ZY52</accession>